<dbReference type="InterPro" id="IPR017853">
    <property type="entry name" value="GH"/>
</dbReference>
<dbReference type="Gene3D" id="2.60.40.10">
    <property type="entry name" value="Immunoglobulins"/>
    <property type="match status" value="1"/>
</dbReference>
<feature type="domain" description="Carbohydrate binding X2" evidence="12">
    <location>
        <begin position="380"/>
        <end position="466"/>
    </location>
</feature>
<dbReference type="SUPFAM" id="SSF81296">
    <property type="entry name" value="E set domains"/>
    <property type="match status" value="1"/>
</dbReference>
<keyword evidence="2 10" id="KW-0732">Signal</keyword>
<evidence type="ECO:0000256" key="9">
    <source>
        <dbReference type="RuleBase" id="RU361153"/>
    </source>
</evidence>
<dbReference type="Pfam" id="PF03442">
    <property type="entry name" value="CBM_X2"/>
    <property type="match status" value="1"/>
</dbReference>
<comment type="similarity">
    <text evidence="1 9">Belongs to the glycosyl hydrolase 5 (cellulase A) family.</text>
</comment>
<evidence type="ECO:0000259" key="11">
    <source>
        <dbReference type="Pfam" id="PF00150"/>
    </source>
</evidence>
<evidence type="ECO:0000256" key="4">
    <source>
        <dbReference type="ARBA" id="ARBA00023001"/>
    </source>
</evidence>
<dbReference type="GO" id="GO:0030245">
    <property type="term" value="P:cellulose catabolic process"/>
    <property type="evidence" value="ECO:0007669"/>
    <property type="project" value="UniProtKB-KW"/>
</dbReference>
<comment type="caution">
    <text evidence="13">The sequence shown here is derived from an EMBL/GenBank/DDBJ whole genome shotgun (WGS) entry which is preliminary data.</text>
</comment>
<keyword evidence="4" id="KW-0136">Cellulose degradation</keyword>
<dbReference type="InterPro" id="IPR016282">
    <property type="entry name" value="Glyco_hydro_5_endoGlcnase_B"/>
</dbReference>
<dbReference type="PIRSF" id="PIRSF001043">
    <property type="entry name" value="Endoglucanase_B"/>
    <property type="match status" value="1"/>
</dbReference>
<dbReference type="InterPro" id="IPR050386">
    <property type="entry name" value="Glycosyl_hydrolase_5"/>
</dbReference>
<feature type="domain" description="Glycoside hydrolase family 5" evidence="11">
    <location>
        <begin position="67"/>
        <end position="336"/>
    </location>
</feature>
<dbReference type="PANTHER" id="PTHR31297:SF41">
    <property type="entry name" value="ENDOGLUCANASE, PUTATIVE (AFU_ORTHOLOGUE AFUA_5G01830)-RELATED"/>
    <property type="match status" value="1"/>
</dbReference>
<gene>
    <name evidence="13" type="ORF">UCDDS831_g03920</name>
</gene>
<dbReference type="SUPFAM" id="SSF51445">
    <property type="entry name" value="(Trans)glycosidases"/>
    <property type="match status" value="1"/>
</dbReference>
<dbReference type="GO" id="GO:0005576">
    <property type="term" value="C:extracellular region"/>
    <property type="evidence" value="ECO:0007669"/>
    <property type="project" value="TreeGrafter"/>
</dbReference>
<evidence type="ECO:0000256" key="7">
    <source>
        <dbReference type="ARBA" id="ARBA00023316"/>
    </source>
</evidence>
<proteinExistence type="inferred from homology"/>
<evidence type="ECO:0000256" key="3">
    <source>
        <dbReference type="ARBA" id="ARBA00022801"/>
    </source>
</evidence>
<dbReference type="GO" id="GO:0071555">
    <property type="term" value="P:cell wall organization"/>
    <property type="evidence" value="ECO:0007669"/>
    <property type="project" value="UniProtKB-KW"/>
</dbReference>
<dbReference type="Pfam" id="PF00150">
    <property type="entry name" value="Cellulase"/>
    <property type="match status" value="1"/>
</dbReference>
<feature type="chain" id="PRO_5002543741" evidence="10">
    <location>
        <begin position="21"/>
        <end position="582"/>
    </location>
</feature>
<dbReference type="Gene3D" id="3.20.20.80">
    <property type="entry name" value="Glycosidases"/>
    <property type="match status" value="1"/>
</dbReference>
<dbReference type="InterPro" id="IPR001547">
    <property type="entry name" value="Glyco_hydro_5"/>
</dbReference>
<evidence type="ECO:0000256" key="2">
    <source>
        <dbReference type="ARBA" id="ARBA00022729"/>
    </source>
</evidence>
<keyword evidence="3 9" id="KW-0378">Hydrolase</keyword>
<dbReference type="InterPro" id="IPR005102">
    <property type="entry name" value="Carbo-bd_X2"/>
</dbReference>
<keyword evidence="6 9" id="KW-0326">Glycosidase</keyword>
<evidence type="ECO:0000256" key="6">
    <source>
        <dbReference type="ARBA" id="ARBA00023295"/>
    </source>
</evidence>
<dbReference type="PANTHER" id="PTHR31297">
    <property type="entry name" value="GLUCAN ENDO-1,6-BETA-GLUCOSIDASE B"/>
    <property type="match status" value="1"/>
</dbReference>
<dbReference type="GO" id="GO:0005978">
    <property type="term" value="P:glycogen biosynthetic process"/>
    <property type="evidence" value="ECO:0007669"/>
    <property type="project" value="UniProtKB-UniPathway"/>
</dbReference>
<name>A0A0G2EI63_9PEZI</name>
<evidence type="ECO:0000256" key="1">
    <source>
        <dbReference type="ARBA" id="ARBA00005641"/>
    </source>
</evidence>
<dbReference type="EMBL" id="LAQI01000079">
    <property type="protein sequence ID" value="KKY22084.1"/>
    <property type="molecule type" value="Genomic_DNA"/>
</dbReference>
<dbReference type="InterPro" id="IPR014756">
    <property type="entry name" value="Ig_E-set"/>
</dbReference>
<keyword evidence="8" id="KW-0624">Polysaccharide degradation</keyword>
<dbReference type="GO" id="GO:0009986">
    <property type="term" value="C:cell surface"/>
    <property type="evidence" value="ECO:0007669"/>
    <property type="project" value="TreeGrafter"/>
</dbReference>
<reference evidence="13 14" key="2">
    <citation type="submission" date="2015-05" db="EMBL/GenBank/DDBJ databases">
        <title>Distinctive expansion of gene families associated with plant cell wall degradation and secondary metabolism in the genomes of grapevine trunk pathogens.</title>
        <authorList>
            <person name="Lawrence D.P."/>
            <person name="Travadon R."/>
            <person name="Rolshausen P.E."/>
            <person name="Baumgartner K."/>
        </authorList>
    </citation>
    <scope>NUCLEOTIDE SEQUENCE [LARGE SCALE GENOMIC DNA]</scope>
    <source>
        <strain evidence="13">DS831</strain>
    </source>
</reference>
<evidence type="ECO:0000313" key="14">
    <source>
        <dbReference type="Proteomes" id="UP000034182"/>
    </source>
</evidence>
<dbReference type="GO" id="GO:0008422">
    <property type="term" value="F:beta-glucosidase activity"/>
    <property type="evidence" value="ECO:0007669"/>
    <property type="project" value="TreeGrafter"/>
</dbReference>
<dbReference type="UniPathway" id="UPA00164"/>
<evidence type="ECO:0000256" key="5">
    <source>
        <dbReference type="ARBA" id="ARBA00023277"/>
    </source>
</evidence>
<dbReference type="InterPro" id="IPR013783">
    <property type="entry name" value="Ig-like_fold"/>
</dbReference>
<keyword evidence="5" id="KW-0119">Carbohydrate metabolism</keyword>
<dbReference type="AlphaFoldDB" id="A0A0G2EI63"/>
<feature type="signal peptide" evidence="10">
    <location>
        <begin position="1"/>
        <end position="20"/>
    </location>
</feature>
<evidence type="ECO:0000259" key="12">
    <source>
        <dbReference type="Pfam" id="PF03442"/>
    </source>
</evidence>
<keyword evidence="7" id="KW-0961">Cell wall biogenesis/degradation</keyword>
<accession>A0A0G2EI63</accession>
<evidence type="ECO:0000313" key="13">
    <source>
        <dbReference type="EMBL" id="KKY22084.1"/>
    </source>
</evidence>
<dbReference type="FunFam" id="3.20.20.80:FF:000152">
    <property type="entry name" value="Extracellular endoglucanase"/>
    <property type="match status" value="1"/>
</dbReference>
<organism evidence="13 14">
    <name type="scientific">Diplodia seriata</name>
    <dbReference type="NCBI Taxonomy" id="420778"/>
    <lineage>
        <taxon>Eukaryota</taxon>
        <taxon>Fungi</taxon>
        <taxon>Dikarya</taxon>
        <taxon>Ascomycota</taxon>
        <taxon>Pezizomycotina</taxon>
        <taxon>Dothideomycetes</taxon>
        <taxon>Dothideomycetes incertae sedis</taxon>
        <taxon>Botryosphaeriales</taxon>
        <taxon>Botryosphaeriaceae</taxon>
        <taxon>Diplodia</taxon>
    </lineage>
</organism>
<evidence type="ECO:0000256" key="8">
    <source>
        <dbReference type="ARBA" id="ARBA00023326"/>
    </source>
</evidence>
<dbReference type="Proteomes" id="UP000034182">
    <property type="component" value="Unassembled WGS sequence"/>
</dbReference>
<reference evidence="13 14" key="1">
    <citation type="submission" date="2015-03" db="EMBL/GenBank/DDBJ databases">
        <authorList>
            <person name="Morales-Cruz A."/>
            <person name="Amrine K.C."/>
            <person name="Cantu D."/>
        </authorList>
    </citation>
    <scope>NUCLEOTIDE SEQUENCE [LARGE SCALE GENOMIC DNA]</scope>
    <source>
        <strain evidence="13">DS831</strain>
    </source>
</reference>
<evidence type="ECO:0000256" key="10">
    <source>
        <dbReference type="SAM" id="SignalP"/>
    </source>
</evidence>
<protein>
    <submittedName>
        <fullName evidence="13">Putative endoglucanase d</fullName>
    </submittedName>
</protein>
<sequence length="582" mass="63300">MMKSFLYAAGLSQLARSATALPLSAAQSSVSAATCNGTFNAITAQQFVDALNPGWNLGNTLDAVEDEGDWGNAPVTEDTFDDVKAAGFKGIRLPVTWAYHFTSESPDWTVDPAWLDRVSEVVDMVTSRGFSTIVNVHHDSWIWADVSASGANYTLIEEKFYRLWYQIGEKLACKSELVGFEPINEPPGDTAEHGAELNKLNNIMLKAINDAGGFNPQRVVTLPGLAEDSVKTSTYFEPPSGNYSNPWAIQYHYYSPYDFIFSAWGKTRWGSEDDKATLEADIANIRNNFTDVPLVIGEWAASPVATESAARWKYFDFIIQMANKYNTSTILWDNGNDFLNRPAHSWRDQSAIDIYMNAVKGVSNSLPDSTEDGQATSQFTSAYIWHQVGTPVAAQSLPFLFNGNTLSSVSAGGNPLAEGTDYSVNGSSISFTQSFLSQHVSEDATPGIKANLTLSFSAGADIEVQIVQWDVPTVNSNSTTAAAADTGSDFTIPITWKGLSKPATVKALTADGTFLVDDWTQYLGPLEAAHTTYSNQWNWDASNIILTSSAVKAVVSAGKTTTFTLEFYPRVPGNAVNYTLTV</sequence>